<accession>A0A225SM96</accession>
<evidence type="ECO:0000313" key="3">
    <source>
        <dbReference type="Proteomes" id="UP000214747"/>
    </source>
</evidence>
<keyword evidence="3" id="KW-1185">Reference proteome</keyword>
<sequence length="399" mass="43082">MAWRDNLRQASFRGAKFNVDGSSLSAGRRIARHEYPQRDIPYAEDMGRRAREYKVDAFVLGDPAGDNDYMVPRDALIAAIEKAGPGQLVHPYYGTVSVTVFGEVQITESSREGGMAKFSITFLEAGKQEEPKTSEDTEAKLSEQVGVCDASFEKDFADNFSVDGLPDFAVEDAQGQVDGLMSLPDVDLGALDWIRADPTSVLTSLLPENLRSSLDAPLSLAKGVLGLIGGAQRWLSFFSFSEGLASSASAVNATTASRIAVVRNQTAFSDLVRGGATSNRIYELATTQPATTTEAQVLRSEIVQRADAILFSDKVSQATSQAVVQLRTVALQHLASNTVALPSLVSVTQQQVRPVVVLAHDFYGDTWYAQGRADDLVSRNSVAHPGFVPAGRRLQFVSE</sequence>
<dbReference type="Proteomes" id="UP000214747">
    <property type="component" value="Unassembled WGS sequence"/>
</dbReference>
<name>A0A225SM96_9BURK</name>
<feature type="domain" description="DNA circulation N-terminal" evidence="1">
    <location>
        <begin position="7"/>
        <end position="98"/>
    </location>
</feature>
<reference evidence="2 3" key="1">
    <citation type="journal article" date="2010" name="Int. J. Syst. Evol. Microbiol.">
        <title>Reclassification of Herbaspirillum putei as a later heterotypic synonym of Herbaspirillum huttiense, with the description of H. huttiense subsp. huttiense subsp. nov. and H. huttiense subsp. putei subsp. nov., comb. nov., and description of Herbaspirillum aquaticum sp. nov.</title>
        <authorList>
            <person name="Dobritsa A.P."/>
            <person name="Reddy M.C."/>
            <person name="Samadpour M."/>
        </authorList>
    </citation>
    <scope>NUCLEOTIDE SEQUENCE [LARGE SCALE GENOMIC DNA]</scope>
    <source>
        <strain evidence="2 3">IEH 4430</strain>
    </source>
</reference>
<proteinExistence type="predicted"/>
<gene>
    <name evidence="2" type="ORF">CEJ45_23390</name>
</gene>
<comment type="caution">
    <text evidence="2">The sequence shown here is derived from an EMBL/GenBank/DDBJ whole genome shotgun (WGS) entry which is preliminary data.</text>
</comment>
<dbReference type="Pfam" id="PF07157">
    <property type="entry name" value="DNA_circ_N"/>
    <property type="match status" value="1"/>
</dbReference>
<organism evidence="2 3">
    <name type="scientific">Herbaspirillum aquaticum</name>
    <dbReference type="NCBI Taxonomy" id="568783"/>
    <lineage>
        <taxon>Bacteria</taxon>
        <taxon>Pseudomonadati</taxon>
        <taxon>Pseudomonadota</taxon>
        <taxon>Betaproteobacteria</taxon>
        <taxon>Burkholderiales</taxon>
        <taxon>Oxalobacteraceae</taxon>
        <taxon>Herbaspirillum</taxon>
    </lineage>
</organism>
<dbReference type="RefSeq" id="WP_088757402.1">
    <property type="nucleotide sequence ID" value="NZ_NJGV01000031.1"/>
</dbReference>
<dbReference type="InterPro" id="IPR009826">
    <property type="entry name" value="DNA_circ_N"/>
</dbReference>
<dbReference type="EMBL" id="NJGV01000031">
    <property type="protein sequence ID" value="OWY32022.1"/>
    <property type="molecule type" value="Genomic_DNA"/>
</dbReference>
<dbReference type="AlphaFoldDB" id="A0A225SM96"/>
<evidence type="ECO:0000313" key="2">
    <source>
        <dbReference type="EMBL" id="OWY32022.1"/>
    </source>
</evidence>
<protein>
    <recommendedName>
        <fullName evidence="1">DNA circulation N-terminal domain-containing protein</fullName>
    </recommendedName>
</protein>
<evidence type="ECO:0000259" key="1">
    <source>
        <dbReference type="Pfam" id="PF07157"/>
    </source>
</evidence>